<organism evidence="2">
    <name type="scientific">Arion vulgaris</name>
    <dbReference type="NCBI Taxonomy" id="1028688"/>
    <lineage>
        <taxon>Eukaryota</taxon>
        <taxon>Metazoa</taxon>
        <taxon>Spiralia</taxon>
        <taxon>Lophotrochozoa</taxon>
        <taxon>Mollusca</taxon>
        <taxon>Gastropoda</taxon>
        <taxon>Heterobranchia</taxon>
        <taxon>Euthyneura</taxon>
        <taxon>Panpulmonata</taxon>
        <taxon>Eupulmonata</taxon>
        <taxon>Stylommatophora</taxon>
        <taxon>Helicina</taxon>
        <taxon>Arionoidea</taxon>
        <taxon>Arionidae</taxon>
        <taxon>Arion</taxon>
    </lineage>
</organism>
<proteinExistence type="predicted"/>
<name>A0A0B6Y5S7_9EUPU</name>
<sequence>MLIASCRDQTDDMDRSETGITETGHQQTVRFKKQCYTDTVDTKQYNIPAKGG</sequence>
<evidence type="ECO:0000313" key="2">
    <source>
        <dbReference type="EMBL" id="CEK51489.1"/>
    </source>
</evidence>
<feature type="region of interest" description="Disordered" evidence="1">
    <location>
        <begin position="1"/>
        <end position="21"/>
    </location>
</feature>
<accession>A0A0B6Y5S7</accession>
<gene>
    <name evidence="2" type="primary">ORF13550</name>
</gene>
<reference evidence="2" key="1">
    <citation type="submission" date="2014-12" db="EMBL/GenBank/DDBJ databases">
        <title>Insight into the proteome of Arion vulgaris.</title>
        <authorList>
            <person name="Aradska J."/>
            <person name="Bulat T."/>
            <person name="Smidak R."/>
            <person name="Sarate P."/>
            <person name="Gangsoo J."/>
            <person name="Sialana F."/>
            <person name="Bilban M."/>
            <person name="Lubec G."/>
        </authorList>
    </citation>
    <scope>NUCLEOTIDE SEQUENCE</scope>
    <source>
        <tissue evidence="2">Skin</tissue>
    </source>
</reference>
<evidence type="ECO:0000256" key="1">
    <source>
        <dbReference type="SAM" id="MobiDB-lite"/>
    </source>
</evidence>
<protein>
    <submittedName>
        <fullName evidence="2">Uncharacterized protein</fullName>
    </submittedName>
</protein>
<dbReference type="AlphaFoldDB" id="A0A0B6Y5S7"/>
<feature type="non-terminal residue" evidence="2">
    <location>
        <position position="52"/>
    </location>
</feature>
<feature type="compositionally biased region" description="Basic and acidic residues" evidence="1">
    <location>
        <begin position="8"/>
        <end position="17"/>
    </location>
</feature>
<dbReference type="EMBL" id="HACG01004624">
    <property type="protein sequence ID" value="CEK51489.1"/>
    <property type="molecule type" value="Transcribed_RNA"/>
</dbReference>